<dbReference type="InterPro" id="IPR028098">
    <property type="entry name" value="Glyco_trans_4-like_N"/>
</dbReference>
<dbReference type="PANTHER" id="PTHR12526">
    <property type="entry name" value="GLYCOSYLTRANSFERASE"/>
    <property type="match status" value="1"/>
</dbReference>
<evidence type="ECO:0000259" key="1">
    <source>
        <dbReference type="Pfam" id="PF13439"/>
    </source>
</evidence>
<reference evidence="2 3" key="1">
    <citation type="submission" date="2020-04" db="EMBL/GenBank/DDBJ databases">
        <authorList>
            <person name="De Canck E."/>
        </authorList>
    </citation>
    <scope>NUCLEOTIDE SEQUENCE [LARGE SCALE GENOMIC DNA]</scope>
    <source>
        <strain evidence="2 3">LMG 26841</strain>
    </source>
</reference>
<keyword evidence="3" id="KW-1185">Reference proteome</keyword>
<dbReference type="Gene3D" id="3.40.50.2000">
    <property type="entry name" value="Glycogen Phosphorylase B"/>
    <property type="match status" value="2"/>
</dbReference>
<proteinExistence type="predicted"/>
<evidence type="ECO:0000313" key="3">
    <source>
        <dbReference type="Proteomes" id="UP000494272"/>
    </source>
</evidence>
<dbReference type="RefSeq" id="WP_175167932.1">
    <property type="nucleotide sequence ID" value="NZ_CADIKW010000010.1"/>
</dbReference>
<dbReference type="SUPFAM" id="SSF53756">
    <property type="entry name" value="UDP-Glycosyltransferase/glycogen phosphorylase"/>
    <property type="match status" value="1"/>
</dbReference>
<protein>
    <recommendedName>
        <fullName evidence="1">Glycosyltransferase subfamily 4-like N-terminal domain-containing protein</fullName>
    </recommendedName>
</protein>
<dbReference type="Proteomes" id="UP000494272">
    <property type="component" value="Unassembled WGS sequence"/>
</dbReference>
<organism evidence="2 3">
    <name type="scientific">Achromobacter dolens</name>
    <dbReference type="NCBI Taxonomy" id="1287738"/>
    <lineage>
        <taxon>Bacteria</taxon>
        <taxon>Pseudomonadati</taxon>
        <taxon>Pseudomonadota</taxon>
        <taxon>Betaproteobacteria</taxon>
        <taxon>Burkholderiales</taxon>
        <taxon>Alcaligenaceae</taxon>
        <taxon>Achromobacter</taxon>
    </lineage>
</organism>
<name>A0A6S7E6C8_9BURK</name>
<dbReference type="GeneID" id="94357895"/>
<accession>A0A6S7E6C8</accession>
<dbReference type="EMBL" id="CADIKW010000010">
    <property type="protein sequence ID" value="CAB3898476.1"/>
    <property type="molecule type" value="Genomic_DNA"/>
</dbReference>
<dbReference type="GO" id="GO:0016757">
    <property type="term" value="F:glycosyltransferase activity"/>
    <property type="evidence" value="ECO:0007669"/>
    <property type="project" value="UniProtKB-ARBA"/>
</dbReference>
<sequence length="387" mass="44151">MSLLNLHLFGIDFKFESRTYKETDSLLDAGLVDQVEIVAFGDPGLPERETLGRPDRKLWRVPIRSRRVLPKNFLAQAVKYVEWSWRIIREYRRTKVAVIHCHSMLPLLLACLLKSMTGARLVYDAHELETEKYGLHGRRQRIARWLEKTLIKHCDAVLVVSPSIERWYRQRYPDTPVVLVRNVPLAPPTLTPYPWREELAIPEDALLFIFIGGLTQSRGIPAMLKAFDREECRHHLLFMGAGAFESDIRKIEQRVSNIHLRPPVPMREVLNRAAGADVGMCLIEETCLSYRYSLPNKLFESLQAGLPVITADLPDQKALLEQAEAGWTCAVEPQAIAAIVDQLSQNSVARCREGVKALQSTLDWSHEAERLKAIYRHLLPSGSQAKH</sequence>
<dbReference type="Pfam" id="PF13439">
    <property type="entry name" value="Glyco_transf_4"/>
    <property type="match status" value="1"/>
</dbReference>
<feature type="domain" description="Glycosyltransferase subfamily 4-like N-terminal" evidence="1">
    <location>
        <begin position="34"/>
        <end position="182"/>
    </location>
</feature>
<dbReference type="Pfam" id="PF13692">
    <property type="entry name" value="Glyco_trans_1_4"/>
    <property type="match status" value="1"/>
</dbReference>
<dbReference type="AlphaFoldDB" id="A0A6S7E6C8"/>
<evidence type="ECO:0000313" key="2">
    <source>
        <dbReference type="EMBL" id="CAB3898476.1"/>
    </source>
</evidence>
<gene>
    <name evidence="2" type="ORF">LMG26841_04351</name>
</gene>